<dbReference type="RefSeq" id="WP_277871521.1">
    <property type="nucleotide sequence ID" value="NZ_SMGI01000004.1"/>
</dbReference>
<dbReference type="Gene3D" id="2.180.10.10">
    <property type="entry name" value="RHS repeat-associated core"/>
    <property type="match status" value="1"/>
</dbReference>
<name>A0A4R1KKI5_9FLAO</name>
<reference evidence="1 2" key="1">
    <citation type="journal article" date="2015" name="Stand. Genomic Sci.">
        <title>Genomic Encyclopedia of Bacterial and Archaeal Type Strains, Phase III: the genomes of soil and plant-associated and newly described type strains.</title>
        <authorList>
            <person name="Whitman W.B."/>
            <person name="Woyke T."/>
            <person name="Klenk H.P."/>
            <person name="Zhou Y."/>
            <person name="Lilburn T.G."/>
            <person name="Beck B.J."/>
            <person name="De Vos P."/>
            <person name="Vandamme P."/>
            <person name="Eisen J.A."/>
            <person name="Garrity G."/>
            <person name="Hugenholtz P."/>
            <person name="Kyrpides N.C."/>
        </authorList>
    </citation>
    <scope>NUCLEOTIDE SEQUENCE [LARGE SCALE GENOMIC DNA]</scope>
    <source>
        <strain evidence="1 2">CECT 8445</strain>
    </source>
</reference>
<comment type="caution">
    <text evidence="1">The sequence shown here is derived from an EMBL/GenBank/DDBJ whole genome shotgun (WGS) entry which is preliminary data.</text>
</comment>
<evidence type="ECO:0000313" key="1">
    <source>
        <dbReference type="EMBL" id="TCK64997.1"/>
    </source>
</evidence>
<proteinExistence type="predicted"/>
<dbReference type="NCBIfam" id="TIGR03696">
    <property type="entry name" value="Rhs_assc_core"/>
    <property type="match status" value="1"/>
</dbReference>
<dbReference type="EMBL" id="SMGI01000004">
    <property type="protein sequence ID" value="TCK64997.1"/>
    <property type="molecule type" value="Genomic_DNA"/>
</dbReference>
<feature type="non-terminal residue" evidence="1">
    <location>
        <position position="1"/>
    </location>
</feature>
<gene>
    <name evidence="1" type="ORF">DFQ05_2209</name>
</gene>
<sequence>DYYPFGMPMPNRNIEGNYRYGYQGEYAEKEEVGSTNSFELRLWDSRIGRWMTIDPAGQYASPYLGMGNNPISRVDPDGGQDCGCKGGDGTDPPWWDYVSAFKNFFTINPSNKSASQIRTLERDNRTVKTLVSETERITRTVAENIDPSGISSTFVGLSDGRLDIGDGVNILTTFPLLRPLRYGSKVFRTLKISKVAPDWAVKGAHVHIGNIELALKPGNNGTIVIKSVFNNIKEKHLQAPIKAVEEALKNPAFRKKLIDYTEKARDLLKQGNEIERAASGELNFLIKALKKLD</sequence>
<evidence type="ECO:0000313" key="2">
    <source>
        <dbReference type="Proteomes" id="UP000295714"/>
    </source>
</evidence>
<organism evidence="1 2">
    <name type="scientific">Winogradskyella wandonensis</name>
    <dbReference type="NCBI Taxonomy" id="1442586"/>
    <lineage>
        <taxon>Bacteria</taxon>
        <taxon>Pseudomonadati</taxon>
        <taxon>Bacteroidota</taxon>
        <taxon>Flavobacteriia</taxon>
        <taxon>Flavobacteriales</taxon>
        <taxon>Flavobacteriaceae</taxon>
        <taxon>Winogradskyella</taxon>
    </lineage>
</organism>
<keyword evidence="2" id="KW-1185">Reference proteome</keyword>
<protein>
    <submittedName>
        <fullName evidence="1">RHS repeat-associated protein</fullName>
    </submittedName>
</protein>
<dbReference type="InterPro" id="IPR022385">
    <property type="entry name" value="Rhs_assc_core"/>
</dbReference>
<dbReference type="AlphaFoldDB" id="A0A4R1KKI5"/>
<dbReference type="Proteomes" id="UP000295714">
    <property type="component" value="Unassembled WGS sequence"/>
</dbReference>
<accession>A0A4R1KKI5</accession>